<dbReference type="InterPro" id="IPR036909">
    <property type="entry name" value="Cyt_c-like_dom_sf"/>
</dbReference>
<dbReference type="Proteomes" id="UP000672027">
    <property type="component" value="Chromosome"/>
</dbReference>
<protein>
    <submittedName>
        <fullName evidence="8">Cytochrome c5 family protein</fullName>
    </submittedName>
</protein>
<evidence type="ECO:0000256" key="3">
    <source>
        <dbReference type="ARBA" id="ARBA00022723"/>
    </source>
</evidence>
<feature type="domain" description="Cytochrome c" evidence="7">
    <location>
        <begin position="65"/>
        <end position="145"/>
    </location>
</feature>
<sequence length="281" mass="27859">MAKPVLIGGLLLLGAAVGVLVYNLYTTIEKNSIKGEIDTTMQAAVVEANIAPIGSVNAVDKTIVKAARSGEVVYNAVCAACHTTGVLGAPKIDDKGAWDSRLANGLDGLMKNAINGLNSMPARGGDPSITDEELSNAIVYMTGKAGHDLSSQVKAPAAAAPAEQAAAPAAAAPAEQAAAPAAAAPAEQAAAPAAAAPAAAAGVDGEKVYKSSCFSCHDIGIAGSPKLGDKAAWAARIATGNDALYNTAINGKGAMPAKGGNPALSDDEIKAAVDFMVAQSK</sequence>
<evidence type="ECO:0000313" key="8">
    <source>
        <dbReference type="EMBL" id="QTR51772.1"/>
    </source>
</evidence>
<keyword evidence="1" id="KW-0813">Transport</keyword>
<dbReference type="InterPro" id="IPR002323">
    <property type="entry name" value="Cyt_CIE"/>
</dbReference>
<dbReference type="PROSITE" id="PS51007">
    <property type="entry name" value="CYTC"/>
    <property type="match status" value="2"/>
</dbReference>
<evidence type="ECO:0000313" key="9">
    <source>
        <dbReference type="Proteomes" id="UP000672027"/>
    </source>
</evidence>
<dbReference type="EMBL" id="CP072800">
    <property type="protein sequence ID" value="QTR51772.1"/>
    <property type="molecule type" value="Genomic_DNA"/>
</dbReference>
<dbReference type="Gene3D" id="1.10.760.10">
    <property type="entry name" value="Cytochrome c-like domain"/>
    <property type="match status" value="2"/>
</dbReference>
<keyword evidence="2 6" id="KW-0349">Heme</keyword>
<accession>A0ABX7X957</accession>
<dbReference type="PANTHER" id="PTHR40942:SF4">
    <property type="entry name" value="CYTOCHROME C5"/>
    <property type="match status" value="1"/>
</dbReference>
<dbReference type="InterPro" id="IPR009056">
    <property type="entry name" value="Cyt_c-like_dom"/>
</dbReference>
<feature type="domain" description="Cytochrome c" evidence="7">
    <location>
        <begin position="200"/>
        <end position="280"/>
    </location>
</feature>
<keyword evidence="4" id="KW-0249">Electron transport</keyword>
<reference evidence="8 9" key="1">
    <citation type="submission" date="2021-04" db="EMBL/GenBank/DDBJ databases">
        <title>Genomics, taxonomy and metabolism of representatives of sulfur bacteria of the genus Thiothrix: Thiothrix fructosivorans QT, Thiothrix unzii A1T and three new species, Thiothrix subterranea sp. nov., Thiothrix litoralis sp. nov. and 'Candidatus Thiothrix anitrata' sp. nov.</title>
        <authorList>
            <person name="Ravin N.V."/>
            <person name="Smolyakov D."/>
            <person name="Rudenko T.S."/>
            <person name="Mardanov A.V."/>
            <person name="Beletsky A.V."/>
            <person name="Markov N.D."/>
            <person name="Fomenkov A.I."/>
            <person name="Roberts R.J."/>
            <person name="Karnachuk O.V."/>
            <person name="Novikov A."/>
            <person name="Grabovich M.Y."/>
        </authorList>
    </citation>
    <scope>NUCLEOTIDE SEQUENCE [LARGE SCALE GENOMIC DNA]</scope>
    <source>
        <strain evidence="8 9">A52</strain>
    </source>
</reference>
<dbReference type="SUPFAM" id="SSF46626">
    <property type="entry name" value="Cytochrome c"/>
    <property type="match status" value="2"/>
</dbReference>
<name>A0ABX7X957_9GAMM</name>
<evidence type="ECO:0000259" key="7">
    <source>
        <dbReference type="PROSITE" id="PS51007"/>
    </source>
</evidence>
<keyword evidence="9" id="KW-1185">Reference proteome</keyword>
<gene>
    <name evidence="8" type="ORF">J8380_06885</name>
</gene>
<evidence type="ECO:0000256" key="1">
    <source>
        <dbReference type="ARBA" id="ARBA00022448"/>
    </source>
</evidence>
<proteinExistence type="predicted"/>
<evidence type="ECO:0000256" key="4">
    <source>
        <dbReference type="ARBA" id="ARBA00022982"/>
    </source>
</evidence>
<dbReference type="PRINTS" id="PR00607">
    <property type="entry name" value="CYTCHROMECIE"/>
</dbReference>
<evidence type="ECO:0000256" key="2">
    <source>
        <dbReference type="ARBA" id="ARBA00022617"/>
    </source>
</evidence>
<evidence type="ECO:0000256" key="6">
    <source>
        <dbReference type="PROSITE-ProRule" id="PRU00433"/>
    </source>
</evidence>
<keyword evidence="3 6" id="KW-0479">Metal-binding</keyword>
<dbReference type="Pfam" id="PF13442">
    <property type="entry name" value="Cytochrome_CBB3"/>
    <property type="match status" value="2"/>
</dbReference>
<keyword evidence="5 6" id="KW-0408">Iron</keyword>
<evidence type="ECO:0000256" key="5">
    <source>
        <dbReference type="ARBA" id="ARBA00023004"/>
    </source>
</evidence>
<dbReference type="PANTHER" id="PTHR40942">
    <property type="match status" value="1"/>
</dbReference>
<organism evidence="8 9">
    <name type="scientific">Candidatus Thiothrix anitrata</name>
    <dbReference type="NCBI Taxonomy" id="2823902"/>
    <lineage>
        <taxon>Bacteria</taxon>
        <taxon>Pseudomonadati</taxon>
        <taxon>Pseudomonadota</taxon>
        <taxon>Gammaproteobacteria</taxon>
        <taxon>Thiotrichales</taxon>
        <taxon>Thiotrichaceae</taxon>
        <taxon>Thiothrix</taxon>
    </lineage>
</organism>